<dbReference type="SUPFAM" id="SSF46565">
    <property type="entry name" value="Chaperone J-domain"/>
    <property type="match status" value="1"/>
</dbReference>
<keyword evidence="4" id="KW-1185">Reference proteome</keyword>
<dbReference type="PANTHER" id="PTHR44825:SF1">
    <property type="entry name" value="DNAJ HOMOLOG SUBFAMILY C MEMBER 4"/>
    <property type="match status" value="1"/>
</dbReference>
<evidence type="ECO:0000259" key="2">
    <source>
        <dbReference type="PROSITE" id="PS50076"/>
    </source>
</evidence>
<dbReference type="AlphaFoldDB" id="A0A210R6Y2"/>
<dbReference type="STRING" id="6573.A0A210R6Y2"/>
<dbReference type="SMART" id="SM00271">
    <property type="entry name" value="DnaJ"/>
    <property type="match status" value="1"/>
</dbReference>
<dbReference type="PANTHER" id="PTHR44825">
    <property type="match status" value="1"/>
</dbReference>
<keyword evidence="1" id="KW-0472">Membrane</keyword>
<feature type="domain" description="J" evidence="2">
    <location>
        <begin position="82"/>
        <end position="146"/>
    </location>
</feature>
<protein>
    <submittedName>
        <fullName evidence="3">DnaJ-like dnj-10</fullName>
    </submittedName>
</protein>
<accession>A0A210R6Y2</accession>
<sequence>MSQSCQYTRLQRFCQVFAQTQGRRHSSVAVRNNQVTCWNACIMNVMNTTVPTSKIHRLCIPLCAKLHTSCRSLGHNSGGKKDYYKILNLKTNASASEIKEAYFKLSKKHHPDLNEGSTSTAAFLDISEAYTVLGKESTRQEYDDSIFHKNTDQQQNNFDYDKFHSRAKYWHESEAYGKPKKMDPKDFDPLNFSGENRKMKPEVPTTVDHVITVFMCTLAVLIVCGISYRFGETSKKNVRDPSVKVKKLESGVLVTTVDLTKQDSASQHEKKI</sequence>
<dbReference type="Pfam" id="PF00226">
    <property type="entry name" value="DnaJ"/>
    <property type="match status" value="1"/>
</dbReference>
<dbReference type="Gene3D" id="1.10.287.110">
    <property type="entry name" value="DnaJ domain"/>
    <property type="match status" value="1"/>
</dbReference>
<dbReference type="OrthoDB" id="376357at2759"/>
<dbReference type="PRINTS" id="PR00625">
    <property type="entry name" value="JDOMAIN"/>
</dbReference>
<dbReference type="Proteomes" id="UP000242188">
    <property type="component" value="Unassembled WGS sequence"/>
</dbReference>
<keyword evidence="1" id="KW-0812">Transmembrane</keyword>
<dbReference type="InterPro" id="IPR052763">
    <property type="entry name" value="DnaJ_C4"/>
</dbReference>
<comment type="caution">
    <text evidence="3">The sequence shown here is derived from an EMBL/GenBank/DDBJ whole genome shotgun (WGS) entry which is preliminary data.</text>
</comment>
<dbReference type="InterPro" id="IPR001623">
    <property type="entry name" value="DnaJ_domain"/>
</dbReference>
<reference evidence="3 4" key="1">
    <citation type="journal article" date="2017" name="Nat. Ecol. Evol.">
        <title>Scallop genome provides insights into evolution of bilaterian karyotype and development.</title>
        <authorList>
            <person name="Wang S."/>
            <person name="Zhang J."/>
            <person name="Jiao W."/>
            <person name="Li J."/>
            <person name="Xun X."/>
            <person name="Sun Y."/>
            <person name="Guo X."/>
            <person name="Huan P."/>
            <person name="Dong B."/>
            <person name="Zhang L."/>
            <person name="Hu X."/>
            <person name="Sun X."/>
            <person name="Wang J."/>
            <person name="Zhao C."/>
            <person name="Wang Y."/>
            <person name="Wang D."/>
            <person name="Huang X."/>
            <person name="Wang R."/>
            <person name="Lv J."/>
            <person name="Li Y."/>
            <person name="Zhang Z."/>
            <person name="Liu B."/>
            <person name="Lu W."/>
            <person name="Hui Y."/>
            <person name="Liang J."/>
            <person name="Zhou Z."/>
            <person name="Hou R."/>
            <person name="Li X."/>
            <person name="Liu Y."/>
            <person name="Li H."/>
            <person name="Ning X."/>
            <person name="Lin Y."/>
            <person name="Zhao L."/>
            <person name="Xing Q."/>
            <person name="Dou J."/>
            <person name="Li Y."/>
            <person name="Mao J."/>
            <person name="Guo H."/>
            <person name="Dou H."/>
            <person name="Li T."/>
            <person name="Mu C."/>
            <person name="Jiang W."/>
            <person name="Fu Q."/>
            <person name="Fu X."/>
            <person name="Miao Y."/>
            <person name="Liu J."/>
            <person name="Yu Q."/>
            <person name="Li R."/>
            <person name="Liao H."/>
            <person name="Li X."/>
            <person name="Kong Y."/>
            <person name="Jiang Z."/>
            <person name="Chourrout D."/>
            <person name="Li R."/>
            <person name="Bao Z."/>
        </authorList>
    </citation>
    <scope>NUCLEOTIDE SEQUENCE [LARGE SCALE GENOMIC DNA]</scope>
    <source>
        <strain evidence="3 4">PY_sf001</strain>
    </source>
</reference>
<dbReference type="EMBL" id="NEDP02000042">
    <property type="protein sequence ID" value="OWF56803.1"/>
    <property type="molecule type" value="Genomic_DNA"/>
</dbReference>
<keyword evidence="1" id="KW-1133">Transmembrane helix</keyword>
<gene>
    <name evidence="3" type="ORF">KP79_PYT16048</name>
</gene>
<dbReference type="PROSITE" id="PS50076">
    <property type="entry name" value="DNAJ_2"/>
    <property type="match status" value="1"/>
</dbReference>
<feature type="transmembrane region" description="Helical" evidence="1">
    <location>
        <begin position="210"/>
        <end position="230"/>
    </location>
</feature>
<proteinExistence type="predicted"/>
<name>A0A210R6Y2_MIZYE</name>
<dbReference type="CDD" id="cd06257">
    <property type="entry name" value="DnaJ"/>
    <property type="match status" value="1"/>
</dbReference>
<evidence type="ECO:0000313" key="3">
    <source>
        <dbReference type="EMBL" id="OWF56803.1"/>
    </source>
</evidence>
<evidence type="ECO:0000256" key="1">
    <source>
        <dbReference type="SAM" id="Phobius"/>
    </source>
</evidence>
<evidence type="ECO:0000313" key="4">
    <source>
        <dbReference type="Proteomes" id="UP000242188"/>
    </source>
</evidence>
<dbReference type="InterPro" id="IPR036869">
    <property type="entry name" value="J_dom_sf"/>
</dbReference>
<organism evidence="3 4">
    <name type="scientific">Mizuhopecten yessoensis</name>
    <name type="common">Japanese scallop</name>
    <name type="synonym">Patinopecten yessoensis</name>
    <dbReference type="NCBI Taxonomy" id="6573"/>
    <lineage>
        <taxon>Eukaryota</taxon>
        <taxon>Metazoa</taxon>
        <taxon>Spiralia</taxon>
        <taxon>Lophotrochozoa</taxon>
        <taxon>Mollusca</taxon>
        <taxon>Bivalvia</taxon>
        <taxon>Autobranchia</taxon>
        <taxon>Pteriomorphia</taxon>
        <taxon>Pectinida</taxon>
        <taxon>Pectinoidea</taxon>
        <taxon>Pectinidae</taxon>
        <taxon>Mizuhopecten</taxon>
    </lineage>
</organism>